<dbReference type="SUPFAM" id="SSF53254">
    <property type="entry name" value="Phosphoglycerate mutase-like"/>
    <property type="match status" value="1"/>
</dbReference>
<organism evidence="1 2">
    <name type="scientific">Pseudomonas oryzihabitans</name>
    <dbReference type="NCBI Taxonomy" id="47885"/>
    <lineage>
        <taxon>Bacteria</taxon>
        <taxon>Pseudomonadati</taxon>
        <taxon>Pseudomonadota</taxon>
        <taxon>Gammaproteobacteria</taxon>
        <taxon>Pseudomonadales</taxon>
        <taxon>Pseudomonadaceae</taxon>
        <taxon>Pseudomonas</taxon>
    </lineage>
</organism>
<dbReference type="Gene3D" id="3.40.50.1240">
    <property type="entry name" value="Phosphoglycerate mutase-like"/>
    <property type="match status" value="1"/>
</dbReference>
<dbReference type="CDD" id="cd07067">
    <property type="entry name" value="HP_PGM_like"/>
    <property type="match status" value="1"/>
</dbReference>
<dbReference type="AlphaFoldDB" id="A0A0U4WRW4"/>
<dbReference type="InterPro" id="IPR004449">
    <property type="entry name" value="SixA"/>
</dbReference>
<dbReference type="RefSeq" id="WP_059315637.1">
    <property type="nucleotide sequence ID" value="NZ_CP013987.1"/>
</dbReference>
<dbReference type="EMBL" id="CP013987">
    <property type="protein sequence ID" value="ALZ85491.1"/>
    <property type="molecule type" value="Genomic_DNA"/>
</dbReference>
<name>A0A0U4WRW4_9PSED</name>
<dbReference type="OrthoDB" id="92610at2"/>
<sequence length="151" mass="16342">MKLWLLRHGEAEARASSDEQRELTAAGRAAVLRSAEQLQGSGLQRLLTSPYVRARQTAALVQQQLAWAGDVSVCQWATPDGEPERALAELERLGVEELLLVTHNPFVGELAGWLLHGHRQAPVPMGTASLLCLEAPLPLAGGFDLVSRFDG</sequence>
<dbReference type="KEGG" id="por:APT59_15295"/>
<accession>A0A0U4WRW4</accession>
<dbReference type="InterPro" id="IPR029033">
    <property type="entry name" value="His_PPase_superfam"/>
</dbReference>
<reference evidence="1 2" key="1">
    <citation type="submission" date="2016-01" db="EMBL/GenBank/DDBJ databases">
        <title>Annotation of Pseudomonas oryzihabitans USDA-ARS-USMARC-56511.</title>
        <authorList>
            <person name="Harhay G.P."/>
            <person name="Harhay D.M."/>
            <person name="Smith T.P.L."/>
            <person name="Bono J.L."/>
            <person name="Heaton M.P."/>
            <person name="Clawson M.L."/>
            <person name="Chitko-Mckown C.G."/>
            <person name="Capik S.F."/>
            <person name="DeDonder K.D."/>
            <person name="Apley M.D."/>
            <person name="Lubbers B.V."/>
            <person name="White B.J."/>
            <person name="Larson R.L."/>
        </authorList>
    </citation>
    <scope>NUCLEOTIDE SEQUENCE [LARGE SCALE GENOMIC DNA]</scope>
    <source>
        <strain evidence="1 2">USDA-ARS-USMARC-56511</strain>
    </source>
</reference>
<evidence type="ECO:0000313" key="2">
    <source>
        <dbReference type="Proteomes" id="UP000064137"/>
    </source>
</evidence>
<proteinExistence type="predicted"/>
<dbReference type="Proteomes" id="UP000064137">
    <property type="component" value="Chromosome"/>
</dbReference>
<dbReference type="Pfam" id="PF00300">
    <property type="entry name" value="His_Phos_1"/>
    <property type="match status" value="1"/>
</dbReference>
<dbReference type="InterPro" id="IPR013078">
    <property type="entry name" value="His_Pase_superF_clade-1"/>
</dbReference>
<gene>
    <name evidence="1" type="ORF">APT59_15295</name>
</gene>
<dbReference type="NCBIfam" id="TIGR00249">
    <property type="entry name" value="sixA"/>
    <property type="match status" value="1"/>
</dbReference>
<dbReference type="SMART" id="SM00855">
    <property type="entry name" value="PGAM"/>
    <property type="match status" value="1"/>
</dbReference>
<evidence type="ECO:0000313" key="1">
    <source>
        <dbReference type="EMBL" id="ALZ85491.1"/>
    </source>
</evidence>
<dbReference type="GO" id="GO:0101006">
    <property type="term" value="F:protein histidine phosphatase activity"/>
    <property type="evidence" value="ECO:0007669"/>
    <property type="project" value="InterPro"/>
</dbReference>
<protein>
    <submittedName>
        <fullName evidence="1">Histidine phosphatase family protein</fullName>
    </submittedName>
</protein>
<dbReference type="GO" id="GO:0005737">
    <property type="term" value="C:cytoplasm"/>
    <property type="evidence" value="ECO:0007669"/>
    <property type="project" value="InterPro"/>
</dbReference>